<organism evidence="1 2">
    <name type="scientific">Larinioides sclopetarius</name>
    <dbReference type="NCBI Taxonomy" id="280406"/>
    <lineage>
        <taxon>Eukaryota</taxon>
        <taxon>Metazoa</taxon>
        <taxon>Ecdysozoa</taxon>
        <taxon>Arthropoda</taxon>
        <taxon>Chelicerata</taxon>
        <taxon>Arachnida</taxon>
        <taxon>Araneae</taxon>
        <taxon>Araneomorphae</taxon>
        <taxon>Entelegynae</taxon>
        <taxon>Araneoidea</taxon>
        <taxon>Araneidae</taxon>
        <taxon>Larinioides</taxon>
    </lineage>
</organism>
<sequence>MFRMRVFVVETGCGGMNMRRTAERDPIPPSPIEKMRSARVSFREQVSPIPRTCNRFLPKPALLSKQLPRNSPPPLSGCRCDPTFPLVWRSPLFRRGSPPDRYSPKKEENLNMIKKKGENDLLNKHLRSKFSKKIPVPDGNICETFLPDENIWQVWRSENMNIKNALDYK</sequence>
<keyword evidence="2" id="KW-1185">Reference proteome</keyword>
<reference evidence="1 2" key="1">
    <citation type="submission" date="2024-04" db="EMBL/GenBank/DDBJ databases">
        <authorList>
            <person name="Rising A."/>
            <person name="Reimegard J."/>
            <person name="Sonavane S."/>
            <person name="Akerstrom W."/>
            <person name="Nylinder S."/>
            <person name="Hedman E."/>
            <person name="Kallberg Y."/>
        </authorList>
    </citation>
    <scope>NUCLEOTIDE SEQUENCE [LARGE SCALE GENOMIC DNA]</scope>
</reference>
<proteinExistence type="predicted"/>
<protein>
    <submittedName>
        <fullName evidence="1">Uncharacterized protein</fullName>
    </submittedName>
</protein>
<dbReference type="EMBL" id="CAXIEN010000164">
    <property type="protein sequence ID" value="CAL1283168.1"/>
    <property type="molecule type" value="Genomic_DNA"/>
</dbReference>
<gene>
    <name evidence="1" type="ORF">LARSCL_LOCUS12439</name>
</gene>
<name>A0AAV2AGU2_9ARAC</name>
<dbReference type="Proteomes" id="UP001497382">
    <property type="component" value="Unassembled WGS sequence"/>
</dbReference>
<accession>A0AAV2AGU2</accession>
<dbReference type="AlphaFoldDB" id="A0AAV2AGU2"/>
<evidence type="ECO:0000313" key="1">
    <source>
        <dbReference type="EMBL" id="CAL1283168.1"/>
    </source>
</evidence>
<evidence type="ECO:0000313" key="2">
    <source>
        <dbReference type="Proteomes" id="UP001497382"/>
    </source>
</evidence>
<comment type="caution">
    <text evidence="1">The sequence shown here is derived from an EMBL/GenBank/DDBJ whole genome shotgun (WGS) entry which is preliminary data.</text>
</comment>